<organism evidence="1 2">
    <name type="scientific">Mastigocoleus testarum BC008</name>
    <dbReference type="NCBI Taxonomy" id="371196"/>
    <lineage>
        <taxon>Bacteria</taxon>
        <taxon>Bacillati</taxon>
        <taxon>Cyanobacteriota</taxon>
        <taxon>Cyanophyceae</taxon>
        <taxon>Nostocales</taxon>
        <taxon>Hapalosiphonaceae</taxon>
        <taxon>Mastigocoleus</taxon>
    </lineage>
</organism>
<accession>A0A0V7ZBW4</accession>
<dbReference type="EMBL" id="LMTZ01000165">
    <property type="protein sequence ID" value="KST61999.1"/>
    <property type="molecule type" value="Genomic_DNA"/>
</dbReference>
<comment type="caution">
    <text evidence="1">The sequence shown here is derived from an EMBL/GenBank/DDBJ whole genome shotgun (WGS) entry which is preliminary data.</text>
</comment>
<evidence type="ECO:0000313" key="1">
    <source>
        <dbReference type="EMBL" id="KST61999.1"/>
    </source>
</evidence>
<keyword evidence="2" id="KW-1185">Reference proteome</keyword>
<protein>
    <recommendedName>
        <fullName evidence="3">Dynamin family protein</fullName>
    </recommendedName>
</protein>
<evidence type="ECO:0008006" key="3">
    <source>
        <dbReference type="Google" id="ProtNLM"/>
    </source>
</evidence>
<reference evidence="1 2" key="1">
    <citation type="journal article" date="2015" name="Genome Announc.">
        <title>Draft Genome of the Euendolithic (true boring) Cyanobacterium Mastigocoleus testarum strain BC008.</title>
        <authorList>
            <person name="Guida B.S."/>
            <person name="Garcia-Pichel F."/>
        </authorList>
    </citation>
    <scope>NUCLEOTIDE SEQUENCE [LARGE SCALE GENOMIC DNA]</scope>
    <source>
        <strain evidence="1 2">BC008</strain>
    </source>
</reference>
<dbReference type="Proteomes" id="UP000053372">
    <property type="component" value="Unassembled WGS sequence"/>
</dbReference>
<dbReference type="OrthoDB" id="3650305at2"/>
<gene>
    <name evidence="1" type="ORF">BC008_08165</name>
</gene>
<name>A0A0V7ZBW4_9CYAN</name>
<proteinExistence type="predicted"/>
<dbReference type="RefSeq" id="WP_027841863.1">
    <property type="nucleotide sequence ID" value="NZ_LMTZ01000165.1"/>
</dbReference>
<sequence length="90" mass="10588">MEEGLKKFYESPEKVDEKLKVFINTVFNSKIKSVSHVIDQAISLYENLLEQQEKAHQGTLEEREADKTWISQKRQELEQVHKDIQSVTKL</sequence>
<dbReference type="AlphaFoldDB" id="A0A0V7ZBW4"/>
<evidence type="ECO:0000313" key="2">
    <source>
        <dbReference type="Proteomes" id="UP000053372"/>
    </source>
</evidence>